<dbReference type="Pfam" id="PF17929">
    <property type="entry name" value="TetR_C_34"/>
    <property type="match status" value="1"/>
</dbReference>
<reference evidence="7 8" key="1">
    <citation type="journal article" date="2011" name="Front. Microbiol.">
        <title>Genomic signatures of strain selection and enhancement in Bacillus atrophaeus var. globigii, a historical biowarfare simulant.</title>
        <authorList>
            <person name="Gibbons H.S."/>
            <person name="Broomall S.M."/>
            <person name="McNew L.A."/>
            <person name="Daligault H."/>
            <person name="Chapman C."/>
            <person name="Bruce D."/>
            <person name="Karavis M."/>
            <person name="Krepps M."/>
            <person name="McGregor P.A."/>
            <person name="Hong C."/>
            <person name="Park K.H."/>
            <person name="Akmal A."/>
            <person name="Feldman A."/>
            <person name="Lin J.S."/>
            <person name="Chang W.E."/>
            <person name="Higgs B.W."/>
            <person name="Demirev P."/>
            <person name="Lindquist J."/>
            <person name="Liem A."/>
            <person name="Fochler E."/>
            <person name="Read T.D."/>
            <person name="Tapia R."/>
            <person name="Johnson S."/>
            <person name="Bishop-Lilly K.A."/>
            <person name="Detter C."/>
            <person name="Han C."/>
            <person name="Sozhamannan S."/>
            <person name="Rosenzweig C.N."/>
            <person name="Skowronski E.W."/>
        </authorList>
    </citation>
    <scope>NUCLEOTIDE SEQUENCE [LARGE SCALE GENOMIC DNA]</scope>
    <source>
        <strain evidence="7 8">AIT1</strain>
    </source>
</reference>
<keyword evidence="2 4" id="KW-0238">DNA-binding</keyword>
<feature type="domain" description="HTH tetR-type" evidence="6">
    <location>
        <begin position="24"/>
        <end position="84"/>
    </location>
</feature>
<evidence type="ECO:0000256" key="5">
    <source>
        <dbReference type="SAM" id="MobiDB-lite"/>
    </source>
</evidence>
<evidence type="ECO:0000256" key="2">
    <source>
        <dbReference type="ARBA" id="ARBA00023125"/>
    </source>
</evidence>
<dbReference type="OrthoDB" id="63332at2"/>
<dbReference type="InterPro" id="IPR041483">
    <property type="entry name" value="TetR_C_34"/>
</dbReference>
<keyword evidence="8" id="KW-1185">Reference proteome</keyword>
<organism evidence="7 8">
    <name type="scientific">Aliidiomarina taiwanensis</name>
    <dbReference type="NCBI Taxonomy" id="946228"/>
    <lineage>
        <taxon>Bacteria</taxon>
        <taxon>Pseudomonadati</taxon>
        <taxon>Pseudomonadota</taxon>
        <taxon>Gammaproteobacteria</taxon>
        <taxon>Alteromonadales</taxon>
        <taxon>Idiomarinaceae</taxon>
        <taxon>Aliidiomarina</taxon>
    </lineage>
</organism>
<evidence type="ECO:0000256" key="3">
    <source>
        <dbReference type="ARBA" id="ARBA00023163"/>
    </source>
</evidence>
<evidence type="ECO:0000256" key="4">
    <source>
        <dbReference type="PROSITE-ProRule" id="PRU00335"/>
    </source>
</evidence>
<dbReference type="PRINTS" id="PR00455">
    <property type="entry name" value="HTHTETR"/>
</dbReference>
<dbReference type="PROSITE" id="PS50977">
    <property type="entry name" value="HTH_TETR_2"/>
    <property type="match status" value="1"/>
</dbReference>
<accession>A0A432X8L2</accession>
<name>A0A432X8L2_9GAMM</name>
<dbReference type="InterPro" id="IPR009057">
    <property type="entry name" value="Homeodomain-like_sf"/>
</dbReference>
<keyword evidence="3" id="KW-0804">Transcription</keyword>
<evidence type="ECO:0000313" key="7">
    <source>
        <dbReference type="EMBL" id="RUO43660.1"/>
    </source>
</evidence>
<evidence type="ECO:0000256" key="1">
    <source>
        <dbReference type="ARBA" id="ARBA00023015"/>
    </source>
</evidence>
<dbReference type="EMBL" id="PIPQ01000001">
    <property type="protein sequence ID" value="RUO43660.1"/>
    <property type="molecule type" value="Genomic_DNA"/>
</dbReference>
<dbReference type="GO" id="GO:0003700">
    <property type="term" value="F:DNA-binding transcription factor activity"/>
    <property type="evidence" value="ECO:0007669"/>
    <property type="project" value="TreeGrafter"/>
</dbReference>
<keyword evidence="1" id="KW-0805">Transcription regulation</keyword>
<gene>
    <name evidence="7" type="ORF">CWE15_00205</name>
</gene>
<dbReference type="Proteomes" id="UP000286976">
    <property type="component" value="Unassembled WGS sequence"/>
</dbReference>
<dbReference type="Pfam" id="PF00440">
    <property type="entry name" value="TetR_N"/>
    <property type="match status" value="1"/>
</dbReference>
<dbReference type="SUPFAM" id="SSF46689">
    <property type="entry name" value="Homeodomain-like"/>
    <property type="match status" value="1"/>
</dbReference>
<comment type="caution">
    <text evidence="7">The sequence shown here is derived from an EMBL/GenBank/DDBJ whole genome shotgun (WGS) entry which is preliminary data.</text>
</comment>
<feature type="DNA-binding region" description="H-T-H motif" evidence="4">
    <location>
        <begin position="47"/>
        <end position="66"/>
    </location>
</feature>
<dbReference type="PANTHER" id="PTHR30055:SF234">
    <property type="entry name" value="HTH-TYPE TRANSCRIPTIONAL REGULATOR BETI"/>
    <property type="match status" value="1"/>
</dbReference>
<sequence length="245" mass="27517">MDDKTHGKTGLGSKQRARTAKEKDARRSSLLAAALQLLLEQNGQLPTVHAIAAKAGVAKGTAYIYFKSKEAIYMALFEQQLFAWFAAVRDQLRFHSGDMNHSIVDALLSFKQHQPYVWLLASLSHFTLEPALDKNDLLHHKTKLAQEYRSTAAAICTVADRDTHALEEIQTRLLQSYAYLLGCWQVVYPPVAITSLISGPGLTTLQPDFYGFAQQGLHKIWSGPLQQQERSEEKAGMFQRLFQRS</sequence>
<dbReference type="AlphaFoldDB" id="A0A432X8L2"/>
<evidence type="ECO:0000313" key="8">
    <source>
        <dbReference type="Proteomes" id="UP000286976"/>
    </source>
</evidence>
<evidence type="ECO:0000259" key="6">
    <source>
        <dbReference type="PROSITE" id="PS50977"/>
    </source>
</evidence>
<dbReference type="InterPro" id="IPR050109">
    <property type="entry name" value="HTH-type_TetR-like_transc_reg"/>
</dbReference>
<dbReference type="RefSeq" id="WP_126756054.1">
    <property type="nucleotide sequence ID" value="NZ_PIPQ01000001.1"/>
</dbReference>
<proteinExistence type="predicted"/>
<dbReference type="Gene3D" id="1.10.357.10">
    <property type="entry name" value="Tetracycline Repressor, domain 2"/>
    <property type="match status" value="1"/>
</dbReference>
<feature type="region of interest" description="Disordered" evidence="5">
    <location>
        <begin position="1"/>
        <end position="24"/>
    </location>
</feature>
<protein>
    <recommendedName>
        <fullName evidence="6">HTH tetR-type domain-containing protein</fullName>
    </recommendedName>
</protein>
<dbReference type="PANTHER" id="PTHR30055">
    <property type="entry name" value="HTH-TYPE TRANSCRIPTIONAL REGULATOR RUTR"/>
    <property type="match status" value="1"/>
</dbReference>
<dbReference type="InterPro" id="IPR001647">
    <property type="entry name" value="HTH_TetR"/>
</dbReference>
<dbReference type="GO" id="GO:0000976">
    <property type="term" value="F:transcription cis-regulatory region binding"/>
    <property type="evidence" value="ECO:0007669"/>
    <property type="project" value="TreeGrafter"/>
</dbReference>